<dbReference type="GeneID" id="5718610"/>
<name>A0A2K3CR65_CHLRE</name>
<organism evidence="1 2">
    <name type="scientific">Chlamydomonas reinhardtii</name>
    <name type="common">Chlamydomonas smithii</name>
    <dbReference type="NCBI Taxonomy" id="3055"/>
    <lineage>
        <taxon>Eukaryota</taxon>
        <taxon>Viridiplantae</taxon>
        <taxon>Chlorophyta</taxon>
        <taxon>core chlorophytes</taxon>
        <taxon>Chlorophyceae</taxon>
        <taxon>CS clade</taxon>
        <taxon>Chlamydomonadales</taxon>
        <taxon>Chlamydomonadaceae</taxon>
        <taxon>Chlamydomonas</taxon>
    </lineage>
</organism>
<sequence>MVDAKGLRMFNLTTDAAYCLGLAAVASATFGVTSVPDVIRVCGPSFQHVPAYPNFVGSALETDRTGAKLTPGSSAAIRMSLPDLGIPSISAILSQATNASITVPGPITVPGGWATLSGLTIPALGSGTSFRASAKVSVPAISLSNVGCEIVYANDIYIYNVSGSIVNVAGVVSLANVLLRMPKGAGNGSVNSTTTSPTISARGSFLSLTMEANATIKAGNKINVALRTSNINLAATVQGLLSALGPLPSWNSFLTSQLGALTFPSFDVTQFGDTQFAGAAAMATGTGLAFIRDSAGLRALNLTLGSSSCFSLSDLASQLGFAGVSLPTDVIGRVCGPMTLQHVPTIAGALLAKDASGRVLSPNSIIAFRLAIPDLLGPTPVAASLSVAPNSTFQVKLDGSFSVFDGWATLKELNIQRGTASSYNASATIAISDLGGKDVPCTFTYDKSKSSYMVKLAGNVAFLFDTVTLASLTINYTKGTKAVISGTATGSLGGVSGSSDISYTYNPTTKKWDATRLSYNVTQAVVLRSIATAVPQLSTTVLAVVPKAVLDLSLPKVSVATTSVAGLSNVYSLTAGPSSTGITASVYFDGSSRAGGVLAASLTLAPSLDLGSVITTMLPDRALTLPVDANLLKGLVTITNPQLVYVGSNLAAAKALVPAVGNNRAPFASFGLQLPLMGIKSVMPARLPLADASNAQVVVAWEGKFSPITGLNLTSAALALSKANGVVLSANGSLFDTAMAVTLRVPSTKSFSVAAEARNLVPANLLRKAFPSTPSLILTVLDPVSFSLLRVTYQYTEGSSSTFGIEGSPDLTKLPATLRDGLNTVLKALGLSLADVQIAVSNGQLSLALTKTWTFAGSSPFQGPVVVGLGLAVSGTTTSMAVTASGSFQARVRMSFLNPEVISLGLGASVAFKTGTGASFGLSASVASTTSQPIAIKNFNWIKVSKISGSISLTPALVPDAFSLTAAGTVFSAPVTVILGYDANSQDFGILFSMTSFRLQNIVDALGVNANLGLLDFEIRRAFFAYAAKTLTLKTPVSGYSSIPQGLRLAGDIQALGTSASLDLMVATNGFKLEFTKTGSLDLITQLVSMRKTDNQSTR</sequence>
<keyword evidence="2" id="KW-1185">Reference proteome</keyword>
<accession>A0A2K3CR65</accession>
<reference evidence="1 2" key="1">
    <citation type="journal article" date="2007" name="Science">
        <title>The Chlamydomonas genome reveals the evolution of key animal and plant functions.</title>
        <authorList>
            <person name="Merchant S.S."/>
            <person name="Prochnik S.E."/>
            <person name="Vallon O."/>
            <person name="Harris E.H."/>
            <person name="Karpowicz S.J."/>
            <person name="Witman G.B."/>
            <person name="Terry A."/>
            <person name="Salamov A."/>
            <person name="Fritz-Laylin L.K."/>
            <person name="Marechal-Drouard L."/>
            <person name="Marshall W.F."/>
            <person name="Qu L.H."/>
            <person name="Nelson D.R."/>
            <person name="Sanderfoot A.A."/>
            <person name="Spalding M.H."/>
            <person name="Kapitonov V.V."/>
            <person name="Ren Q."/>
            <person name="Ferris P."/>
            <person name="Lindquist E."/>
            <person name="Shapiro H."/>
            <person name="Lucas S.M."/>
            <person name="Grimwood J."/>
            <person name="Schmutz J."/>
            <person name="Cardol P."/>
            <person name="Cerutti H."/>
            <person name="Chanfreau G."/>
            <person name="Chen C.L."/>
            <person name="Cognat V."/>
            <person name="Croft M.T."/>
            <person name="Dent R."/>
            <person name="Dutcher S."/>
            <person name="Fernandez E."/>
            <person name="Fukuzawa H."/>
            <person name="Gonzalez-Ballester D."/>
            <person name="Gonzalez-Halphen D."/>
            <person name="Hallmann A."/>
            <person name="Hanikenne M."/>
            <person name="Hippler M."/>
            <person name="Inwood W."/>
            <person name="Jabbari K."/>
            <person name="Kalanon M."/>
            <person name="Kuras R."/>
            <person name="Lefebvre P.A."/>
            <person name="Lemaire S.D."/>
            <person name="Lobanov A.V."/>
            <person name="Lohr M."/>
            <person name="Manuell A."/>
            <person name="Meier I."/>
            <person name="Mets L."/>
            <person name="Mittag M."/>
            <person name="Mittelmeier T."/>
            <person name="Moroney J.V."/>
            <person name="Moseley J."/>
            <person name="Napoli C."/>
            <person name="Nedelcu A.M."/>
            <person name="Niyogi K."/>
            <person name="Novoselov S.V."/>
            <person name="Paulsen I.T."/>
            <person name="Pazour G."/>
            <person name="Purton S."/>
            <person name="Ral J.P."/>
            <person name="Riano-Pachon D.M."/>
            <person name="Riekhof W."/>
            <person name="Rymarquis L."/>
            <person name="Schroda M."/>
            <person name="Stern D."/>
            <person name="Umen J."/>
            <person name="Willows R."/>
            <person name="Wilson N."/>
            <person name="Zimmer S.L."/>
            <person name="Allmer J."/>
            <person name="Balk J."/>
            <person name="Bisova K."/>
            <person name="Chen C.J."/>
            <person name="Elias M."/>
            <person name="Gendler K."/>
            <person name="Hauser C."/>
            <person name="Lamb M.R."/>
            <person name="Ledford H."/>
            <person name="Long J.C."/>
            <person name="Minagawa J."/>
            <person name="Page M.D."/>
            <person name="Pan J."/>
            <person name="Pootakham W."/>
            <person name="Roje S."/>
            <person name="Rose A."/>
            <person name="Stahlberg E."/>
            <person name="Terauchi A.M."/>
            <person name="Yang P."/>
            <person name="Ball S."/>
            <person name="Bowler C."/>
            <person name="Dieckmann C.L."/>
            <person name="Gladyshev V.N."/>
            <person name="Green P."/>
            <person name="Jorgensen R."/>
            <person name="Mayfield S."/>
            <person name="Mueller-Roeber B."/>
            <person name="Rajamani S."/>
            <person name="Sayre R.T."/>
            <person name="Brokstein P."/>
            <person name="Dubchak I."/>
            <person name="Goodstein D."/>
            <person name="Hornick L."/>
            <person name="Huang Y.W."/>
            <person name="Jhaveri J."/>
            <person name="Luo Y."/>
            <person name="Martinez D."/>
            <person name="Ngau W.C."/>
            <person name="Otillar B."/>
            <person name="Poliakov A."/>
            <person name="Porter A."/>
            <person name="Szajkowski L."/>
            <person name="Werner G."/>
            <person name="Zhou K."/>
            <person name="Grigoriev I.V."/>
            <person name="Rokhsar D.S."/>
            <person name="Grossman A.R."/>
        </authorList>
    </citation>
    <scope>NUCLEOTIDE SEQUENCE [LARGE SCALE GENOMIC DNA]</scope>
    <source>
        <strain evidence="2">CC-503</strain>
    </source>
</reference>
<evidence type="ECO:0000313" key="2">
    <source>
        <dbReference type="Proteomes" id="UP000006906"/>
    </source>
</evidence>
<dbReference type="OrthoDB" id="555626at2759"/>
<dbReference type="Gramene" id="PNW70772">
    <property type="protein sequence ID" value="PNW70772"/>
    <property type="gene ID" value="CHLRE_17g733750v5"/>
</dbReference>
<dbReference type="Proteomes" id="UP000006906">
    <property type="component" value="Chromosome 17"/>
</dbReference>
<dbReference type="InParanoid" id="A0A2K3CR65"/>
<proteinExistence type="predicted"/>
<dbReference type="KEGG" id="cre:CHLRE_17g733750v5"/>
<dbReference type="RefSeq" id="XP_042914939.1">
    <property type="nucleotide sequence ID" value="XM_043072483.1"/>
</dbReference>
<protein>
    <submittedName>
        <fullName evidence="1">Uncharacterized protein</fullName>
    </submittedName>
</protein>
<dbReference type="AlphaFoldDB" id="A0A2K3CR65"/>
<dbReference type="EMBL" id="CM008978">
    <property type="protein sequence ID" value="PNW70772.1"/>
    <property type="molecule type" value="Genomic_DNA"/>
</dbReference>
<evidence type="ECO:0000313" key="1">
    <source>
        <dbReference type="EMBL" id="PNW70772.1"/>
    </source>
</evidence>
<dbReference type="PaxDb" id="3055-EDP03624"/>
<gene>
    <name evidence="1" type="ORF">CHLRE_17g733750v5</name>
</gene>